<comment type="function">
    <text evidence="5">This is one of the proteins that binds to the 5S RNA in the ribosome where it forms part of the central protuberance.</text>
</comment>
<dbReference type="InterPro" id="IPR037121">
    <property type="entry name" value="Ribosomal_bL25_C"/>
</dbReference>
<dbReference type="InterPro" id="IPR029751">
    <property type="entry name" value="Ribosomal_L25_dom"/>
</dbReference>
<keyword evidence="9" id="KW-1185">Reference proteome</keyword>
<dbReference type="PANTHER" id="PTHR33284">
    <property type="entry name" value="RIBOSOMAL PROTEIN L25/GLN-TRNA SYNTHETASE, ANTI-CODON-BINDING DOMAIN-CONTAINING PROTEIN"/>
    <property type="match status" value="1"/>
</dbReference>
<gene>
    <name evidence="5" type="primary">rplY</name>
    <name evidence="5" type="synonym">ctc</name>
    <name evidence="8" type="ORF">GH811_10250</name>
</gene>
<dbReference type="Gene3D" id="2.170.120.20">
    <property type="entry name" value="Ribosomal protein L25, beta domain"/>
    <property type="match status" value="1"/>
</dbReference>
<dbReference type="NCBIfam" id="TIGR00731">
    <property type="entry name" value="bL25_bact_ctc"/>
    <property type="match status" value="1"/>
</dbReference>
<dbReference type="Gene3D" id="2.40.240.10">
    <property type="entry name" value="Ribosomal Protein L25, Chain P"/>
    <property type="match status" value="1"/>
</dbReference>
<dbReference type="HAMAP" id="MF_01334">
    <property type="entry name" value="Ribosomal_bL25_CTC"/>
    <property type="match status" value="1"/>
</dbReference>
<keyword evidence="3 5" id="KW-0689">Ribosomal protein</keyword>
<dbReference type="EMBL" id="WJBE01000008">
    <property type="protein sequence ID" value="MBC3899997.1"/>
    <property type="molecule type" value="Genomic_DNA"/>
</dbReference>
<dbReference type="InterPro" id="IPR011035">
    <property type="entry name" value="Ribosomal_bL25/Gln-tRNA_synth"/>
</dbReference>
<evidence type="ECO:0000313" key="8">
    <source>
        <dbReference type="EMBL" id="MBC3899997.1"/>
    </source>
</evidence>
<dbReference type="Pfam" id="PF01386">
    <property type="entry name" value="Ribosomal_L25p"/>
    <property type="match status" value="1"/>
</dbReference>
<comment type="similarity">
    <text evidence="5">Belongs to the bacterial ribosomal protein bL25 family. CTC subfamily.</text>
</comment>
<keyword evidence="1 5" id="KW-0699">rRNA-binding</keyword>
<keyword evidence="4 5" id="KW-0687">Ribonucleoprotein</keyword>
<evidence type="ECO:0000259" key="6">
    <source>
        <dbReference type="Pfam" id="PF01386"/>
    </source>
</evidence>
<reference evidence="8 9" key="1">
    <citation type="journal article" date="2020" name="mSystems">
        <title>Defining Genomic and Predicted Metabolic Features of the Acetobacterium Genus.</title>
        <authorList>
            <person name="Ross D.E."/>
            <person name="Marshall C.W."/>
            <person name="Gulliver D."/>
            <person name="May H.D."/>
            <person name="Norman R.S."/>
        </authorList>
    </citation>
    <scope>NUCLEOTIDE SEQUENCE [LARGE SCALE GENOMIC DNA]</scope>
    <source>
        <strain evidence="8 9">DSM 4132</strain>
    </source>
</reference>
<evidence type="ECO:0000259" key="7">
    <source>
        <dbReference type="Pfam" id="PF14693"/>
    </source>
</evidence>
<proteinExistence type="inferred from homology"/>
<dbReference type="SUPFAM" id="SSF50715">
    <property type="entry name" value="Ribosomal protein L25-like"/>
    <property type="match status" value="1"/>
</dbReference>
<organism evidence="8 9">
    <name type="scientific">Acetobacterium malicum</name>
    <dbReference type="NCBI Taxonomy" id="52692"/>
    <lineage>
        <taxon>Bacteria</taxon>
        <taxon>Bacillati</taxon>
        <taxon>Bacillota</taxon>
        <taxon>Clostridia</taxon>
        <taxon>Eubacteriales</taxon>
        <taxon>Eubacteriaceae</taxon>
        <taxon>Acetobacterium</taxon>
    </lineage>
</organism>
<comment type="caution">
    <text evidence="8">The sequence shown here is derived from an EMBL/GenBank/DDBJ whole genome shotgun (WGS) entry which is preliminary data.</text>
</comment>
<dbReference type="InterPro" id="IPR020057">
    <property type="entry name" value="Ribosomal_bL25_b-dom"/>
</dbReference>
<evidence type="ECO:0000256" key="5">
    <source>
        <dbReference type="HAMAP-Rule" id="MF_01334"/>
    </source>
</evidence>
<dbReference type="GO" id="GO:0005840">
    <property type="term" value="C:ribosome"/>
    <property type="evidence" value="ECO:0007669"/>
    <property type="project" value="UniProtKB-KW"/>
</dbReference>
<evidence type="ECO:0000256" key="2">
    <source>
        <dbReference type="ARBA" id="ARBA00022884"/>
    </source>
</evidence>
<evidence type="ECO:0000256" key="1">
    <source>
        <dbReference type="ARBA" id="ARBA00022730"/>
    </source>
</evidence>
<dbReference type="InterPro" id="IPR001021">
    <property type="entry name" value="Ribosomal_bL25_long"/>
</dbReference>
<dbReference type="Pfam" id="PF14693">
    <property type="entry name" value="Ribosomal_TL5_C"/>
    <property type="match status" value="1"/>
</dbReference>
<evidence type="ECO:0000256" key="3">
    <source>
        <dbReference type="ARBA" id="ARBA00022980"/>
    </source>
</evidence>
<protein>
    <recommendedName>
        <fullName evidence="5">Large ribosomal subunit protein bL25</fullName>
    </recommendedName>
    <alternativeName>
        <fullName evidence="5">General stress protein CTC</fullName>
    </alternativeName>
</protein>
<feature type="domain" description="Large ribosomal subunit protein bL25 beta" evidence="7">
    <location>
        <begin position="115"/>
        <end position="195"/>
    </location>
</feature>
<comment type="subunit">
    <text evidence="5">Part of the 50S ribosomal subunit; part of the 5S rRNA/L5/L18/L25 subcomplex. Contacts the 5S rRNA. Binds to the 5S rRNA independently of L5 and L18.</text>
</comment>
<keyword evidence="2 5" id="KW-0694">RNA-binding</keyword>
<dbReference type="InterPro" id="IPR020056">
    <property type="entry name" value="Rbsml_bL25/Gln-tRNA_synth_N"/>
</dbReference>
<dbReference type="CDD" id="cd00495">
    <property type="entry name" value="Ribosomal_L25_TL5_CTC"/>
    <property type="match status" value="1"/>
</dbReference>
<sequence>MMRKFVKNGENNMNEKVTIAIEKREKMSGSAGKKLRKIGYIPGAINRKGLESVSVKINKDELVKNIHNYGKNYLYTLDLEGQESYAAMIKEIQHAPIKGEILNVVFQEVSITEPIKFDLNIKIVGKEAIELRELNFVQQMDKILVTGLPQDIPDYLEIDVTDLNLNDKICVGDINFPKGIDTEIEADKIVLVINEMRLEDTITEDGPDDKSSETMTEEK</sequence>
<evidence type="ECO:0000313" key="9">
    <source>
        <dbReference type="Proteomes" id="UP000622405"/>
    </source>
</evidence>
<feature type="domain" description="Large ribosomal subunit protein bL25 L25" evidence="6">
    <location>
        <begin position="20"/>
        <end position="106"/>
    </location>
</feature>
<name>A0ABR6YXT7_9FIRM</name>
<dbReference type="PANTHER" id="PTHR33284:SF1">
    <property type="entry name" value="RIBOSOMAL PROTEIN L25_GLN-TRNA SYNTHETASE, ANTI-CODON-BINDING DOMAIN-CONTAINING PROTEIN"/>
    <property type="match status" value="1"/>
</dbReference>
<dbReference type="InterPro" id="IPR020930">
    <property type="entry name" value="Ribosomal_uL5_bac-type"/>
</dbReference>
<evidence type="ECO:0000256" key="4">
    <source>
        <dbReference type="ARBA" id="ARBA00023274"/>
    </source>
</evidence>
<accession>A0ABR6YXT7</accession>
<dbReference type="Proteomes" id="UP000622405">
    <property type="component" value="Unassembled WGS sequence"/>
</dbReference>